<feature type="compositionally biased region" description="Polar residues" evidence="1">
    <location>
        <begin position="564"/>
        <end position="587"/>
    </location>
</feature>
<feature type="region of interest" description="Disordered" evidence="1">
    <location>
        <begin position="935"/>
        <end position="967"/>
    </location>
</feature>
<feature type="region of interest" description="Disordered" evidence="1">
    <location>
        <begin position="87"/>
        <end position="162"/>
    </location>
</feature>
<feature type="compositionally biased region" description="Polar residues" evidence="1">
    <location>
        <begin position="718"/>
        <end position="733"/>
    </location>
</feature>
<accession>A0A8T0ELI1</accession>
<feature type="compositionally biased region" description="Low complexity" evidence="1">
    <location>
        <begin position="892"/>
        <end position="905"/>
    </location>
</feature>
<feature type="compositionally biased region" description="Basic and acidic residues" evidence="1">
    <location>
        <begin position="189"/>
        <end position="201"/>
    </location>
</feature>
<evidence type="ECO:0000313" key="3">
    <source>
        <dbReference type="Proteomes" id="UP000807504"/>
    </source>
</evidence>
<protein>
    <submittedName>
        <fullName evidence="2">Uncharacterized protein</fullName>
    </submittedName>
</protein>
<dbReference type="Proteomes" id="UP000807504">
    <property type="component" value="Unassembled WGS sequence"/>
</dbReference>
<feature type="region of interest" description="Disordered" evidence="1">
    <location>
        <begin position="379"/>
        <end position="405"/>
    </location>
</feature>
<reference evidence="2" key="1">
    <citation type="journal article" date="2020" name="bioRxiv">
        <title>Chromosome-level reference genome of the European wasp spider Argiope bruennichi: a resource for studies on range expansion and evolutionary adaptation.</title>
        <authorList>
            <person name="Sheffer M.M."/>
            <person name="Hoppe A."/>
            <person name="Krehenwinkel H."/>
            <person name="Uhl G."/>
            <person name="Kuss A.W."/>
            <person name="Jensen L."/>
            <person name="Jensen C."/>
            <person name="Gillespie R.G."/>
            <person name="Hoff K.J."/>
            <person name="Prost S."/>
        </authorList>
    </citation>
    <scope>NUCLEOTIDE SEQUENCE</scope>
</reference>
<evidence type="ECO:0000313" key="2">
    <source>
        <dbReference type="EMBL" id="KAF8773069.1"/>
    </source>
</evidence>
<gene>
    <name evidence="2" type="ORF">HNY73_015763</name>
</gene>
<dbReference type="EMBL" id="JABXBU010002227">
    <property type="protein sequence ID" value="KAF8773069.1"/>
    <property type="molecule type" value="Genomic_DNA"/>
</dbReference>
<feature type="compositionally biased region" description="Basic and acidic residues" evidence="1">
    <location>
        <begin position="1172"/>
        <end position="1192"/>
    </location>
</feature>
<organism evidence="2 3">
    <name type="scientific">Argiope bruennichi</name>
    <name type="common">Wasp spider</name>
    <name type="synonym">Aranea bruennichi</name>
    <dbReference type="NCBI Taxonomy" id="94029"/>
    <lineage>
        <taxon>Eukaryota</taxon>
        <taxon>Metazoa</taxon>
        <taxon>Ecdysozoa</taxon>
        <taxon>Arthropoda</taxon>
        <taxon>Chelicerata</taxon>
        <taxon>Arachnida</taxon>
        <taxon>Araneae</taxon>
        <taxon>Araneomorphae</taxon>
        <taxon>Entelegynae</taxon>
        <taxon>Araneoidea</taxon>
        <taxon>Araneidae</taxon>
        <taxon>Argiope</taxon>
    </lineage>
</organism>
<sequence>MDMWENLLQLSESQRQNLIEQILFKELSESQLENLIERILFKKLSESQQVNLIEQIIFKLSESQLENLIERILFKLHLKNGGINIASKDSAGKSGTDSKECVNLSNSTPEKSFKQKSLDNWIMKSKTPSSNCQKELAKEAEESSRNVESEKDEEGKKLEKSSKLDDAINKKKLMVLLNRQDCLESSQKSPDHSKLSTEKKLSSPINVKSPNKKNKHVSENSDQRNISPEKYSPMPTRSYNLRARRVIDEKPCDETNNFVAISAECENSDKIRKPIHKSVTKQKQKFKTSLGNSSFVEMDYDQKTNSCNDKTSEDNINNSECKISPPMVQSELERTLVDSNKIIVTDENSIVVELSPSLVIKGKRKRSYKDKESKKVCTSSAVQKSSDNQESGVTQLNESNKSSDYVPSKKVTKLSIINADSSELTIEKTAQLPGTVVSTSPTQEQVTNNNIVKSDSKLKLKKTIKSKVKSDMILHGEIKLDSTASKIKTKNLPSQEINSDITINTDFQKISDEQLESTKNSESQIKECVKETEKLLTKDIKSFTAINGDSKRISKKRGHENKRMMTTQNSSLSVPDQESTSKNNNIDFTTSINSLSKISSSQNKEFAKETDELSIKETHILTPVNAKKKGKVSAKNSLISDSEQSSKNNDEISIASFETSAVDSLKNLASQSKKLSMGTEESLINGTDTLFQLDVNSKKIYRKKSNDNKSKRSIKNNLISESEQSPKSNNMDSFTLETSSIDFSKNLLSQSKEFVKDTEESLIKDTFSVTTLNIKSKKICRKKNFQNKVQLSAKKSLIVDSEEASKIIEMDNITPEISSFDSSKNSSSQNKDLAKVTEELLIRDTSTETQIAANSERMYRKKSSENKSRVVAKTNLISNSEPASKNSDKDNTISTPTDSSNNSPSRNKKFAKETEDLLIKDTTIVTPLSVKSKRIRGKKTNENKSVAATKNILKSDSEQTSKNNGKNNINSIETSLIDLPKTSITKDISTKEISSDTEETISLNWNNCSKPINAFTRSDDHSRKNSKFLNSNSHNELSILNEMEETEDNLSKKSNAVPLNVPQTNDNILESSQVSGVSKKVSSLKKKNVMQLPTNSKKKLKVTKNEIQSNVTQSSSHSLNIENENLHLKKSGTKKIVASTKIKLGSDSNKEQSDVPIAKSMANSSHSNAVQEPKDHLHKNSKENNKLGQARKETIRFKNSKKVKQNNSKKKNNLVPQIVCSSNISKNDEMEKLNCNLVGERSTKNKHHKGTSLSMIKTDNSECKKENHDIIKSMEGKTEKATDFIVNNSNNTDSAEINFKDLVEFDEKMKHNYEAFCKVKDVLRVIGISIEEIFENPDMINSLKSVSPDGVYFISKCKSNSKLSVHMHESKKELRNILNEMKRMAIAEGK</sequence>
<proteinExistence type="predicted"/>
<comment type="caution">
    <text evidence="2">The sequence shown here is derived from an EMBL/GenBank/DDBJ whole genome shotgun (WGS) entry which is preliminary data.</text>
</comment>
<evidence type="ECO:0000256" key="1">
    <source>
        <dbReference type="SAM" id="MobiDB-lite"/>
    </source>
</evidence>
<reference evidence="2" key="2">
    <citation type="submission" date="2020-06" db="EMBL/GenBank/DDBJ databases">
        <authorList>
            <person name="Sheffer M."/>
        </authorList>
    </citation>
    <scope>NUCLEOTIDE SEQUENCE</scope>
</reference>
<feature type="compositionally biased region" description="Polar residues" evidence="1">
    <location>
        <begin position="943"/>
        <end position="952"/>
    </location>
</feature>
<name>A0A8T0ELI1_ARGBR</name>
<feature type="compositionally biased region" description="Polar residues" evidence="1">
    <location>
        <begin position="875"/>
        <end position="885"/>
    </location>
</feature>
<feature type="compositionally biased region" description="Basic and acidic residues" evidence="1">
    <location>
        <begin position="135"/>
        <end position="162"/>
    </location>
</feature>
<feature type="compositionally biased region" description="Polar residues" evidence="1">
    <location>
        <begin position="1161"/>
        <end position="1170"/>
    </location>
</feature>
<feature type="region of interest" description="Disordered" evidence="1">
    <location>
        <begin position="183"/>
        <end position="236"/>
    </location>
</feature>
<feature type="region of interest" description="Disordered" evidence="1">
    <location>
        <begin position="1160"/>
        <end position="1192"/>
    </location>
</feature>
<feature type="region of interest" description="Disordered" evidence="1">
    <location>
        <begin position="550"/>
        <end position="587"/>
    </location>
</feature>
<keyword evidence="3" id="KW-1185">Reference proteome</keyword>
<feature type="region of interest" description="Disordered" evidence="1">
    <location>
        <begin position="704"/>
        <end position="733"/>
    </location>
</feature>
<feature type="region of interest" description="Disordered" evidence="1">
    <location>
        <begin position="854"/>
        <end position="914"/>
    </location>
</feature>